<dbReference type="Proteomes" id="UP000821866">
    <property type="component" value="Chromosome 3"/>
</dbReference>
<comment type="caution">
    <text evidence="2">The sequence shown here is derived from an EMBL/GenBank/DDBJ whole genome shotgun (WGS) entry which is preliminary data.</text>
</comment>
<protein>
    <submittedName>
        <fullName evidence="2">Uncharacterized protein</fullName>
    </submittedName>
</protein>
<name>A0A9J6EA84_RHIMP</name>
<organism evidence="2 3">
    <name type="scientific">Rhipicephalus microplus</name>
    <name type="common">Cattle tick</name>
    <name type="synonym">Boophilus microplus</name>
    <dbReference type="NCBI Taxonomy" id="6941"/>
    <lineage>
        <taxon>Eukaryota</taxon>
        <taxon>Metazoa</taxon>
        <taxon>Ecdysozoa</taxon>
        <taxon>Arthropoda</taxon>
        <taxon>Chelicerata</taxon>
        <taxon>Arachnida</taxon>
        <taxon>Acari</taxon>
        <taxon>Parasitiformes</taxon>
        <taxon>Ixodida</taxon>
        <taxon>Ixodoidea</taxon>
        <taxon>Ixodidae</taxon>
        <taxon>Rhipicephalinae</taxon>
        <taxon>Rhipicephalus</taxon>
        <taxon>Boophilus</taxon>
    </lineage>
</organism>
<proteinExistence type="predicted"/>
<evidence type="ECO:0000256" key="1">
    <source>
        <dbReference type="SAM" id="MobiDB-lite"/>
    </source>
</evidence>
<sequence length="210" mass="23538">MLTIRCCVNGNEGGRAEPAYIPVTHENDVAVQQRETPSGCNWPCRCSEGRLERDDGSVLAATLYMSIKGEKSQTEAVGQQWQNEAWGGYRPVMARNLSRLVMNHIFRKMTTSGDARRRWCSWSRSRPAGESASTWVAESGKLRRAGPIYRVFSGVAEQGSDQPPHSEQLSQRRPWCDGNFGTFPNPRDAATRRTISTTVAWVVDEEWCAN</sequence>
<accession>A0A9J6EA84</accession>
<feature type="compositionally biased region" description="Polar residues" evidence="1">
    <location>
        <begin position="159"/>
        <end position="171"/>
    </location>
</feature>
<reference evidence="2" key="1">
    <citation type="journal article" date="2020" name="Cell">
        <title>Large-Scale Comparative Analyses of Tick Genomes Elucidate Their Genetic Diversity and Vector Capacities.</title>
        <authorList>
            <consortium name="Tick Genome and Microbiome Consortium (TIGMIC)"/>
            <person name="Jia N."/>
            <person name="Wang J."/>
            <person name="Shi W."/>
            <person name="Du L."/>
            <person name="Sun Y."/>
            <person name="Zhan W."/>
            <person name="Jiang J.F."/>
            <person name="Wang Q."/>
            <person name="Zhang B."/>
            <person name="Ji P."/>
            <person name="Bell-Sakyi L."/>
            <person name="Cui X.M."/>
            <person name="Yuan T.T."/>
            <person name="Jiang B.G."/>
            <person name="Yang W.F."/>
            <person name="Lam T.T."/>
            <person name="Chang Q.C."/>
            <person name="Ding S.J."/>
            <person name="Wang X.J."/>
            <person name="Zhu J.G."/>
            <person name="Ruan X.D."/>
            <person name="Zhao L."/>
            <person name="Wei J.T."/>
            <person name="Ye R.Z."/>
            <person name="Que T.C."/>
            <person name="Du C.H."/>
            <person name="Zhou Y.H."/>
            <person name="Cheng J.X."/>
            <person name="Dai P.F."/>
            <person name="Guo W.B."/>
            <person name="Han X.H."/>
            <person name="Huang E.J."/>
            <person name="Li L.F."/>
            <person name="Wei W."/>
            <person name="Gao Y.C."/>
            <person name="Liu J.Z."/>
            <person name="Shao H.Z."/>
            <person name="Wang X."/>
            <person name="Wang C.C."/>
            <person name="Yang T.C."/>
            <person name="Huo Q.B."/>
            <person name="Li W."/>
            <person name="Chen H.Y."/>
            <person name="Chen S.E."/>
            <person name="Zhou L.G."/>
            <person name="Ni X.B."/>
            <person name="Tian J.H."/>
            <person name="Sheng Y."/>
            <person name="Liu T."/>
            <person name="Pan Y.S."/>
            <person name="Xia L.Y."/>
            <person name="Li J."/>
            <person name="Zhao F."/>
            <person name="Cao W.C."/>
        </authorList>
    </citation>
    <scope>NUCLEOTIDE SEQUENCE</scope>
    <source>
        <strain evidence="2">Rmic-2018</strain>
    </source>
</reference>
<feature type="region of interest" description="Disordered" evidence="1">
    <location>
        <begin position="156"/>
        <end position="175"/>
    </location>
</feature>
<dbReference type="AlphaFoldDB" id="A0A9J6EA84"/>
<reference evidence="2" key="2">
    <citation type="submission" date="2021-09" db="EMBL/GenBank/DDBJ databases">
        <authorList>
            <person name="Jia N."/>
            <person name="Wang J."/>
            <person name="Shi W."/>
            <person name="Du L."/>
            <person name="Sun Y."/>
            <person name="Zhan W."/>
            <person name="Jiang J."/>
            <person name="Wang Q."/>
            <person name="Zhang B."/>
            <person name="Ji P."/>
            <person name="Sakyi L.B."/>
            <person name="Cui X."/>
            <person name="Yuan T."/>
            <person name="Jiang B."/>
            <person name="Yang W."/>
            <person name="Lam T.T.-Y."/>
            <person name="Chang Q."/>
            <person name="Ding S."/>
            <person name="Wang X."/>
            <person name="Zhu J."/>
            <person name="Ruan X."/>
            <person name="Zhao L."/>
            <person name="Wei J."/>
            <person name="Que T."/>
            <person name="Du C."/>
            <person name="Cheng J."/>
            <person name="Dai P."/>
            <person name="Han X."/>
            <person name="Huang E."/>
            <person name="Gao Y."/>
            <person name="Liu J."/>
            <person name="Shao H."/>
            <person name="Ye R."/>
            <person name="Li L."/>
            <person name="Wei W."/>
            <person name="Wang X."/>
            <person name="Wang C."/>
            <person name="Huo Q."/>
            <person name="Li W."/>
            <person name="Guo W."/>
            <person name="Chen H."/>
            <person name="Chen S."/>
            <person name="Zhou L."/>
            <person name="Zhou L."/>
            <person name="Ni X."/>
            <person name="Tian J."/>
            <person name="Zhou Y."/>
            <person name="Sheng Y."/>
            <person name="Liu T."/>
            <person name="Pan Y."/>
            <person name="Xia L."/>
            <person name="Li J."/>
            <person name="Zhao F."/>
            <person name="Cao W."/>
        </authorList>
    </citation>
    <scope>NUCLEOTIDE SEQUENCE</scope>
    <source>
        <strain evidence="2">Rmic-2018</strain>
        <tissue evidence="2">Larvae</tissue>
    </source>
</reference>
<keyword evidence="3" id="KW-1185">Reference proteome</keyword>
<gene>
    <name evidence="2" type="ORF">HPB51_014078</name>
</gene>
<evidence type="ECO:0000313" key="3">
    <source>
        <dbReference type="Proteomes" id="UP000821866"/>
    </source>
</evidence>
<dbReference type="EMBL" id="JABSTU010000005">
    <property type="protein sequence ID" value="KAH8031242.1"/>
    <property type="molecule type" value="Genomic_DNA"/>
</dbReference>
<evidence type="ECO:0000313" key="2">
    <source>
        <dbReference type="EMBL" id="KAH8031242.1"/>
    </source>
</evidence>